<keyword evidence="2" id="KW-0472">Membrane</keyword>
<evidence type="ECO:0000313" key="3">
    <source>
        <dbReference type="EMBL" id="GAA3963095.1"/>
    </source>
</evidence>
<keyword evidence="2" id="KW-0812">Transmembrane</keyword>
<feature type="transmembrane region" description="Helical" evidence="2">
    <location>
        <begin position="104"/>
        <end position="123"/>
    </location>
</feature>
<feature type="compositionally biased region" description="Polar residues" evidence="1">
    <location>
        <begin position="70"/>
        <end position="83"/>
    </location>
</feature>
<evidence type="ECO:0000256" key="2">
    <source>
        <dbReference type="SAM" id="Phobius"/>
    </source>
</evidence>
<feature type="transmembrane region" description="Helical" evidence="2">
    <location>
        <begin position="32"/>
        <end position="52"/>
    </location>
</feature>
<proteinExistence type="predicted"/>
<keyword evidence="4" id="KW-1185">Reference proteome</keyword>
<evidence type="ECO:0000313" key="4">
    <source>
        <dbReference type="Proteomes" id="UP001418444"/>
    </source>
</evidence>
<dbReference type="RefSeq" id="WP_344784055.1">
    <property type="nucleotide sequence ID" value="NZ_BAAAZW010000006.1"/>
</dbReference>
<feature type="transmembrane region" description="Helical" evidence="2">
    <location>
        <begin position="129"/>
        <end position="150"/>
    </location>
</feature>
<feature type="region of interest" description="Disordered" evidence="1">
    <location>
        <begin position="70"/>
        <end position="97"/>
    </location>
</feature>
<comment type="caution">
    <text evidence="3">The sequence shown here is derived from an EMBL/GenBank/DDBJ whole genome shotgun (WGS) entry which is preliminary data.</text>
</comment>
<name>A0ABP7PBY2_9ACTN</name>
<organism evidence="3 4">
    <name type="scientific">Gordonia caeni</name>
    <dbReference type="NCBI Taxonomy" id="1007097"/>
    <lineage>
        <taxon>Bacteria</taxon>
        <taxon>Bacillati</taxon>
        <taxon>Actinomycetota</taxon>
        <taxon>Actinomycetes</taxon>
        <taxon>Mycobacteriales</taxon>
        <taxon>Gordoniaceae</taxon>
        <taxon>Gordonia</taxon>
    </lineage>
</organism>
<keyword evidence="2" id="KW-1133">Transmembrane helix</keyword>
<protein>
    <recommendedName>
        <fullName evidence="5">Zinc ribbon domain-containing protein</fullName>
    </recommendedName>
</protein>
<feature type="region of interest" description="Disordered" evidence="1">
    <location>
        <begin position="154"/>
        <end position="188"/>
    </location>
</feature>
<gene>
    <name evidence="3" type="ORF">GCM10022231_24220</name>
</gene>
<evidence type="ECO:0008006" key="5">
    <source>
        <dbReference type="Google" id="ProtNLM"/>
    </source>
</evidence>
<dbReference type="EMBL" id="BAAAZW010000006">
    <property type="protein sequence ID" value="GAA3963095.1"/>
    <property type="molecule type" value="Genomic_DNA"/>
</dbReference>
<accession>A0ABP7PBY2</accession>
<dbReference type="Proteomes" id="UP001418444">
    <property type="component" value="Unassembled WGS sequence"/>
</dbReference>
<feature type="compositionally biased region" description="Low complexity" evidence="1">
    <location>
        <begin position="84"/>
        <end position="96"/>
    </location>
</feature>
<sequence length="188" mass="19378">MKDIQVDEAGELRCATCGGKNFTERRTNRARLGGGAAGVLTFGVAGAAAPLLTKKKLRCQACGAFNQTGNAQRFTGNSPSPNFAASARPVRSAAPPKEASDTEAILGIIVMVAIGIGVFAWAISSGSVLWSIITGVLTALLVLGLVATIVSAANPKPQKPAHPARSATPRPPAPDTQFVVRKPPPHHP</sequence>
<evidence type="ECO:0000256" key="1">
    <source>
        <dbReference type="SAM" id="MobiDB-lite"/>
    </source>
</evidence>
<reference evidence="4" key="1">
    <citation type="journal article" date="2019" name="Int. J. Syst. Evol. Microbiol.">
        <title>The Global Catalogue of Microorganisms (GCM) 10K type strain sequencing project: providing services to taxonomists for standard genome sequencing and annotation.</title>
        <authorList>
            <consortium name="The Broad Institute Genomics Platform"/>
            <consortium name="The Broad Institute Genome Sequencing Center for Infectious Disease"/>
            <person name="Wu L."/>
            <person name="Ma J."/>
        </authorList>
    </citation>
    <scope>NUCLEOTIDE SEQUENCE [LARGE SCALE GENOMIC DNA]</scope>
    <source>
        <strain evidence="4">JCM 16923</strain>
    </source>
</reference>